<keyword evidence="11 20" id="KW-0472">Membrane</keyword>
<evidence type="ECO:0000259" key="24">
    <source>
        <dbReference type="Pfam" id="PF01299"/>
    </source>
</evidence>
<comment type="caution">
    <text evidence="20">Lacks conserved residue(s) required for the propagation of feature annotation.</text>
</comment>
<evidence type="ECO:0000256" key="20">
    <source>
        <dbReference type="PROSITE-ProRule" id="PRU00740"/>
    </source>
</evidence>
<protein>
    <recommendedName>
        <fullName evidence="18">Lysosome-associated membrane glycoprotein 5</fullName>
    </recommendedName>
    <alternativeName>
        <fullName evidence="19">Lysosome-associated membrane protein 5</fullName>
    </alternativeName>
</protein>
<reference evidence="26" key="1">
    <citation type="submission" date="2021-12" db="EMBL/GenBank/DDBJ databases">
        <authorList>
            <person name="King R."/>
        </authorList>
    </citation>
    <scope>NUCLEOTIDE SEQUENCE</scope>
</reference>
<dbReference type="Pfam" id="PF21222">
    <property type="entry name" value="Lamp2_2nd"/>
    <property type="match status" value="1"/>
</dbReference>
<keyword evidence="9 22" id="KW-1133">Transmembrane helix</keyword>
<feature type="compositionally biased region" description="Pro residues" evidence="21">
    <location>
        <begin position="117"/>
        <end position="127"/>
    </location>
</feature>
<dbReference type="InterPro" id="IPR002000">
    <property type="entry name" value="Lysosome-assoc_membr_glycop"/>
</dbReference>
<keyword evidence="13" id="KW-0966">Cell projection</keyword>
<comment type="subcellular location">
    <subcellularLocation>
        <location evidence="4">Cell projection</location>
        <location evidence="4">Dendrite</location>
    </subcellularLocation>
    <subcellularLocation>
        <location evidence="17">Cell projection</location>
        <location evidence="17">Growth cone membrane</location>
        <topology evidence="17">Single-pass type I membrane protein</topology>
    </subcellularLocation>
    <subcellularLocation>
        <location evidence="15">Cytoplasmic vesicle</location>
        <location evidence="15">Secretory vesicle</location>
        <location evidence="15">Synaptic vesicle membrane</location>
        <topology evidence="15">Single-pass type I membrane protein</topology>
    </subcellularLocation>
    <subcellularLocation>
        <location evidence="2">Early endosome membrane</location>
        <topology evidence="2">Single-pass type I membrane protein</topology>
    </subcellularLocation>
    <subcellularLocation>
        <location evidence="1">Endoplasmic reticulum-Golgi intermediate compartment membrane</location>
        <topology evidence="1">Single-pass type I membrane protein</topology>
    </subcellularLocation>
    <subcellularLocation>
        <location evidence="20">Membrane</location>
        <topology evidence="20">Single-pass type I membrane protein</topology>
    </subcellularLocation>
    <subcellularLocation>
        <location evidence="3">Recycling endosome</location>
    </subcellularLocation>
</comment>
<dbReference type="EMBL" id="OU963896">
    <property type="protein sequence ID" value="CAH0404554.1"/>
    <property type="molecule type" value="Genomic_DNA"/>
</dbReference>
<evidence type="ECO:0000256" key="7">
    <source>
        <dbReference type="ARBA" id="ARBA00022729"/>
    </source>
</evidence>
<keyword evidence="10" id="KW-0770">Synapse</keyword>
<keyword evidence="27" id="KW-1185">Reference proteome</keyword>
<evidence type="ECO:0000256" key="13">
    <source>
        <dbReference type="ARBA" id="ARBA00023273"/>
    </source>
</evidence>
<dbReference type="PANTHER" id="PTHR11506:SF35">
    <property type="entry name" value="LYSOSOME-ASSOCIATED MEMBRANE GLYCOPROTEIN 5"/>
    <property type="match status" value="1"/>
</dbReference>
<feature type="domain" description="Lysosome-associated membrane glycoprotein 2-like luminal" evidence="24">
    <location>
        <begin position="128"/>
        <end position="274"/>
    </location>
</feature>
<evidence type="ECO:0000256" key="21">
    <source>
        <dbReference type="SAM" id="MobiDB-lite"/>
    </source>
</evidence>
<keyword evidence="7 23" id="KW-0732">Signal</keyword>
<evidence type="ECO:0000256" key="16">
    <source>
        <dbReference type="ARBA" id="ARBA00053950"/>
    </source>
</evidence>
<evidence type="ECO:0000256" key="23">
    <source>
        <dbReference type="SAM" id="SignalP"/>
    </source>
</evidence>
<sequence length="353" mass="36918">MSQVKYIVFLAVLSCCTLLGRGDVASPKTEVIDVPLSTKTAAAEQSPPDVNEDALHPKPNTTTSSSTTSTTTSTTTTEAPITTTKSPTTTKPPTTQAPPTTKAPNTTTTEAPTTTTAPPPKPGPVPAPEQGTWMYTDENNVTCIVVQFAAQLNVSYNQNVLNKTRTASVLVNVPANASLVNLTGNCNGSAQYIQITWASGVVNSSVSNSVRLNFLKNDTTKVYALRSLNITVDAKIMVNSSTPGDKVQLSYGEAWQTPVGTSYRCGARTQLNLTVDSGSGELAASLVVSGLQEEAYRTTHGKGFSAARDCGGTDLPDAVPIAVGCALGGLVLVVLVAYLVARRRSAARGYLSM</sequence>
<dbReference type="PROSITE" id="PS51407">
    <property type="entry name" value="LAMP_3"/>
    <property type="match status" value="1"/>
</dbReference>
<evidence type="ECO:0000256" key="22">
    <source>
        <dbReference type="SAM" id="Phobius"/>
    </source>
</evidence>
<comment type="function">
    <text evidence="16">Plays a role in short-term synaptic plasticity in a subset of GABAergic neurons in the brain.</text>
</comment>
<evidence type="ECO:0000256" key="17">
    <source>
        <dbReference type="ARBA" id="ARBA00060492"/>
    </source>
</evidence>
<dbReference type="InterPro" id="IPR048524">
    <property type="entry name" value="Lamp2-like_TM"/>
</dbReference>
<dbReference type="Pfam" id="PF01299">
    <property type="entry name" value="Lamp2-like_luminal"/>
    <property type="match status" value="1"/>
</dbReference>
<dbReference type="Gene3D" id="2.40.160.110">
    <property type="match status" value="1"/>
</dbReference>
<evidence type="ECO:0000256" key="18">
    <source>
        <dbReference type="ARBA" id="ARBA00074379"/>
    </source>
</evidence>
<evidence type="ECO:0000259" key="25">
    <source>
        <dbReference type="Pfam" id="PF21222"/>
    </source>
</evidence>
<evidence type="ECO:0000256" key="6">
    <source>
        <dbReference type="ARBA" id="ARBA00022692"/>
    </source>
</evidence>
<organism evidence="26 27">
    <name type="scientific">Chilo suppressalis</name>
    <name type="common">Asiatic rice borer moth</name>
    <dbReference type="NCBI Taxonomy" id="168631"/>
    <lineage>
        <taxon>Eukaryota</taxon>
        <taxon>Metazoa</taxon>
        <taxon>Ecdysozoa</taxon>
        <taxon>Arthropoda</taxon>
        <taxon>Hexapoda</taxon>
        <taxon>Insecta</taxon>
        <taxon>Pterygota</taxon>
        <taxon>Neoptera</taxon>
        <taxon>Endopterygota</taxon>
        <taxon>Lepidoptera</taxon>
        <taxon>Glossata</taxon>
        <taxon>Ditrysia</taxon>
        <taxon>Pyraloidea</taxon>
        <taxon>Crambidae</taxon>
        <taxon>Crambinae</taxon>
        <taxon>Chilo</taxon>
    </lineage>
</organism>
<feature type="domain" description="Lysosome-associated membrane glycoprotein 2-like transmembrane" evidence="25">
    <location>
        <begin position="319"/>
        <end position="347"/>
    </location>
</feature>
<evidence type="ECO:0000256" key="2">
    <source>
        <dbReference type="ARBA" id="ARBA00004158"/>
    </source>
</evidence>
<feature type="region of interest" description="Disordered" evidence="21">
    <location>
        <begin position="39"/>
        <end position="131"/>
    </location>
</feature>
<evidence type="ECO:0000256" key="12">
    <source>
        <dbReference type="ARBA" id="ARBA00023180"/>
    </source>
</evidence>
<evidence type="ECO:0000313" key="27">
    <source>
        <dbReference type="Proteomes" id="UP001153292"/>
    </source>
</evidence>
<evidence type="ECO:0000256" key="15">
    <source>
        <dbReference type="ARBA" id="ARBA00029428"/>
    </source>
</evidence>
<evidence type="ECO:0000256" key="1">
    <source>
        <dbReference type="ARBA" id="ARBA00004151"/>
    </source>
</evidence>
<evidence type="ECO:0000256" key="8">
    <source>
        <dbReference type="ARBA" id="ARBA00022753"/>
    </source>
</evidence>
<evidence type="ECO:0000256" key="5">
    <source>
        <dbReference type="ARBA" id="ARBA00009644"/>
    </source>
</evidence>
<keyword evidence="8" id="KW-0967">Endosome</keyword>
<evidence type="ECO:0000256" key="10">
    <source>
        <dbReference type="ARBA" id="ARBA00023018"/>
    </source>
</evidence>
<feature type="compositionally biased region" description="Low complexity" evidence="21">
    <location>
        <begin position="57"/>
        <end position="116"/>
    </location>
</feature>
<evidence type="ECO:0000256" key="9">
    <source>
        <dbReference type="ARBA" id="ARBA00022989"/>
    </source>
</evidence>
<evidence type="ECO:0000256" key="4">
    <source>
        <dbReference type="ARBA" id="ARBA00004279"/>
    </source>
</evidence>
<evidence type="ECO:0000256" key="19">
    <source>
        <dbReference type="ARBA" id="ARBA00076257"/>
    </source>
</evidence>
<keyword evidence="14" id="KW-0968">Cytoplasmic vesicle</keyword>
<gene>
    <name evidence="26" type="ORF">CHILSU_LOCUS7897</name>
</gene>
<feature type="transmembrane region" description="Helical" evidence="22">
    <location>
        <begin position="318"/>
        <end position="341"/>
    </location>
</feature>
<accession>A0ABN8B7Y6</accession>
<comment type="similarity">
    <text evidence="5 20">Belongs to the LAMP family.</text>
</comment>
<keyword evidence="12" id="KW-0325">Glycoprotein</keyword>
<evidence type="ECO:0000256" key="3">
    <source>
        <dbReference type="ARBA" id="ARBA00004172"/>
    </source>
</evidence>
<feature type="chain" id="PRO_5045668930" description="Lysosome-associated membrane glycoprotein 5" evidence="23">
    <location>
        <begin position="23"/>
        <end position="353"/>
    </location>
</feature>
<dbReference type="Proteomes" id="UP001153292">
    <property type="component" value="Chromosome 3"/>
</dbReference>
<name>A0ABN8B7Y6_CHISP</name>
<evidence type="ECO:0000313" key="26">
    <source>
        <dbReference type="EMBL" id="CAH0404554.1"/>
    </source>
</evidence>
<dbReference type="PRINTS" id="PR00336">
    <property type="entry name" value="LYSASSOCTDMP"/>
</dbReference>
<dbReference type="InterPro" id="IPR048528">
    <property type="entry name" value="Lamp2-like_luminal"/>
</dbReference>
<evidence type="ECO:0000256" key="14">
    <source>
        <dbReference type="ARBA" id="ARBA00023329"/>
    </source>
</evidence>
<feature type="signal peptide" evidence="23">
    <location>
        <begin position="1"/>
        <end position="22"/>
    </location>
</feature>
<keyword evidence="6 20" id="KW-0812">Transmembrane</keyword>
<proteinExistence type="inferred from homology"/>
<evidence type="ECO:0000256" key="11">
    <source>
        <dbReference type="ARBA" id="ARBA00023136"/>
    </source>
</evidence>
<dbReference type="PANTHER" id="PTHR11506">
    <property type="entry name" value="LYSOSOME-ASSOCIATED MEMBRANE GLYCOPROTEIN"/>
    <property type="match status" value="1"/>
</dbReference>